<feature type="compositionally biased region" description="Polar residues" evidence="1">
    <location>
        <begin position="189"/>
        <end position="199"/>
    </location>
</feature>
<evidence type="ECO:0000313" key="2">
    <source>
        <dbReference type="EMBL" id="KAK0720693.1"/>
    </source>
</evidence>
<feature type="region of interest" description="Disordered" evidence="1">
    <location>
        <begin position="72"/>
        <end position="279"/>
    </location>
</feature>
<feature type="region of interest" description="Disordered" evidence="1">
    <location>
        <begin position="1"/>
        <end position="38"/>
    </location>
</feature>
<evidence type="ECO:0000313" key="3">
    <source>
        <dbReference type="Proteomes" id="UP001172102"/>
    </source>
</evidence>
<dbReference type="EMBL" id="JAUKUA010000003">
    <property type="protein sequence ID" value="KAK0720693.1"/>
    <property type="molecule type" value="Genomic_DNA"/>
</dbReference>
<comment type="caution">
    <text evidence="2">The sequence shown here is derived from an EMBL/GenBank/DDBJ whole genome shotgun (WGS) entry which is preliminary data.</text>
</comment>
<dbReference type="Proteomes" id="UP001172102">
    <property type="component" value="Unassembled WGS sequence"/>
</dbReference>
<proteinExistence type="predicted"/>
<feature type="compositionally biased region" description="Polar residues" evidence="1">
    <location>
        <begin position="18"/>
        <end position="38"/>
    </location>
</feature>
<protein>
    <submittedName>
        <fullName evidence="2">Uncharacterized protein</fullName>
    </submittedName>
</protein>
<sequence>MAPPPITPAPSRFLPPKRQSTQKSQGQTPTLQNVANSHQFHATPRFSSVSALRSSSNLARAARTTPLPALAIQTIRVTRPRTTQDIIDDSPPGSPRDSPYEPRSPTSLHVQLPEPIEFESSFVSQSPAKAEGDEKPREERSPKERSPKRRRISITSDSDSDVDTHQLPDEIDIISSLPGDDPIIPFRARSQSQPTSPSHNNDDVSEKEDDPNQKRAPNKYNISEEEEEEETSDPKPKHPPKPPNAFHKAPRFISDPRQPPPASQPQPDIFSPQRRGGDRYVAGGLASELRDWLVEAKRGTGDDGTTTAPTPAAAATSVRLGIETVRRGGSGIALVAGRVVAGAGAPGQEVRAILAGDGVVEGLGKNKVVPGGVVAIAPPAWDVELGGRWAVAYRWEMLKGGQ</sequence>
<evidence type="ECO:0000256" key="1">
    <source>
        <dbReference type="SAM" id="MobiDB-lite"/>
    </source>
</evidence>
<reference evidence="2" key="1">
    <citation type="submission" date="2023-06" db="EMBL/GenBank/DDBJ databases">
        <title>Genome-scale phylogeny and comparative genomics of the fungal order Sordariales.</title>
        <authorList>
            <consortium name="Lawrence Berkeley National Laboratory"/>
            <person name="Hensen N."/>
            <person name="Bonometti L."/>
            <person name="Westerberg I."/>
            <person name="Brannstrom I.O."/>
            <person name="Guillou S."/>
            <person name="Cros-Aarteil S."/>
            <person name="Calhoun S."/>
            <person name="Haridas S."/>
            <person name="Kuo A."/>
            <person name="Mondo S."/>
            <person name="Pangilinan J."/>
            <person name="Riley R."/>
            <person name="Labutti K."/>
            <person name="Andreopoulos B."/>
            <person name="Lipzen A."/>
            <person name="Chen C."/>
            <person name="Yanf M."/>
            <person name="Daum C."/>
            <person name="Ng V."/>
            <person name="Clum A."/>
            <person name="Steindorff A."/>
            <person name="Ohm R."/>
            <person name="Martin F."/>
            <person name="Silar P."/>
            <person name="Natvig D."/>
            <person name="Lalanne C."/>
            <person name="Gautier V."/>
            <person name="Ament-Velasquez S.L."/>
            <person name="Kruys A."/>
            <person name="Hutchinson M.I."/>
            <person name="Powell A.J."/>
            <person name="Barry K."/>
            <person name="Miller A.N."/>
            <person name="Grigoriev I.V."/>
            <person name="Debuchy R."/>
            <person name="Gladieux P."/>
            <person name="Thoren M.H."/>
            <person name="Johannesson H."/>
        </authorList>
    </citation>
    <scope>NUCLEOTIDE SEQUENCE</scope>
    <source>
        <strain evidence="2">SMH4607-1</strain>
    </source>
</reference>
<organism evidence="2 3">
    <name type="scientific">Lasiosphaeris hirsuta</name>
    <dbReference type="NCBI Taxonomy" id="260670"/>
    <lineage>
        <taxon>Eukaryota</taxon>
        <taxon>Fungi</taxon>
        <taxon>Dikarya</taxon>
        <taxon>Ascomycota</taxon>
        <taxon>Pezizomycotina</taxon>
        <taxon>Sordariomycetes</taxon>
        <taxon>Sordariomycetidae</taxon>
        <taxon>Sordariales</taxon>
        <taxon>Lasiosphaeriaceae</taxon>
        <taxon>Lasiosphaeris</taxon>
    </lineage>
</organism>
<accession>A0AA40E2Y7</accession>
<name>A0AA40E2Y7_9PEZI</name>
<gene>
    <name evidence="2" type="ORF">B0H67DRAFT_577031</name>
</gene>
<feature type="compositionally biased region" description="Basic and acidic residues" evidence="1">
    <location>
        <begin position="130"/>
        <end position="145"/>
    </location>
</feature>
<dbReference type="AlphaFoldDB" id="A0AA40E2Y7"/>
<keyword evidence="3" id="KW-1185">Reference proteome</keyword>